<dbReference type="PANTHER" id="PTHR38692">
    <property type="entry name" value="PROTEIN SMG"/>
    <property type="match status" value="1"/>
</dbReference>
<comment type="similarity">
    <text evidence="1">Belongs to the Smg family.</text>
</comment>
<proteinExistence type="inferred from homology"/>
<accession>A0A831RM31</accession>
<organism evidence="2">
    <name type="scientific">Sedimenticola thiotaurini</name>
    <dbReference type="NCBI Taxonomy" id="1543721"/>
    <lineage>
        <taxon>Bacteria</taxon>
        <taxon>Pseudomonadati</taxon>
        <taxon>Pseudomonadota</taxon>
        <taxon>Gammaproteobacteria</taxon>
        <taxon>Chromatiales</taxon>
        <taxon>Sedimenticolaceae</taxon>
        <taxon>Sedimenticola</taxon>
    </lineage>
</organism>
<sequence length="158" mass="18029">MNENVVDILIYLFENYMDSDQNPPSDQAQIHEELVQAGFPEGEIDKAFQWMDELALHQDATTLGDHAGSAMRLYSDEEMSRLDTECRGLLLFLEQTSILDPTSRELVIDRAIALDTRQIGVEELKWVVLMVLINQPGQESAFAQMEDLVYNDIPVFLH</sequence>
<protein>
    <recommendedName>
        <fullName evidence="1">Protein Smg homolog</fullName>
    </recommendedName>
</protein>
<dbReference type="InterPro" id="IPR007456">
    <property type="entry name" value="Smg"/>
</dbReference>
<dbReference type="EMBL" id="DRKP01000041">
    <property type="protein sequence ID" value="HEB95411.1"/>
    <property type="molecule type" value="Genomic_DNA"/>
</dbReference>
<evidence type="ECO:0000313" key="2">
    <source>
        <dbReference type="EMBL" id="HEB95411.1"/>
    </source>
</evidence>
<reference evidence="2" key="1">
    <citation type="journal article" date="2020" name="mSystems">
        <title>Genome- and Community-Level Interaction Insights into Carbon Utilization and Element Cycling Functions of Hydrothermarchaeota in Hydrothermal Sediment.</title>
        <authorList>
            <person name="Zhou Z."/>
            <person name="Liu Y."/>
            <person name="Xu W."/>
            <person name="Pan J."/>
            <person name="Luo Z.H."/>
            <person name="Li M."/>
        </authorList>
    </citation>
    <scope>NUCLEOTIDE SEQUENCE [LARGE SCALE GENOMIC DNA]</scope>
    <source>
        <strain evidence="2">HyVt-443</strain>
    </source>
</reference>
<gene>
    <name evidence="1" type="primary">smg</name>
    <name evidence="2" type="ORF">ENI96_03130</name>
</gene>
<dbReference type="Pfam" id="PF04361">
    <property type="entry name" value="DUF494"/>
    <property type="match status" value="1"/>
</dbReference>
<dbReference type="AlphaFoldDB" id="A0A831RM31"/>
<evidence type="ECO:0000256" key="1">
    <source>
        <dbReference type="HAMAP-Rule" id="MF_00598"/>
    </source>
</evidence>
<dbReference type="PANTHER" id="PTHR38692:SF1">
    <property type="entry name" value="PROTEIN SMG"/>
    <property type="match status" value="1"/>
</dbReference>
<dbReference type="HAMAP" id="MF_00598">
    <property type="entry name" value="Smg"/>
    <property type="match status" value="1"/>
</dbReference>
<comment type="caution">
    <text evidence="2">The sequence shown here is derived from an EMBL/GenBank/DDBJ whole genome shotgun (WGS) entry which is preliminary data.</text>
</comment>
<name>A0A831RM31_9GAMM</name>
<dbReference type="Proteomes" id="UP000886251">
    <property type="component" value="Unassembled WGS sequence"/>
</dbReference>